<dbReference type="EMBL" id="JADBEF010000001">
    <property type="protein sequence ID" value="MBE1562851.1"/>
    <property type="molecule type" value="Genomic_DNA"/>
</dbReference>
<sequence length="77" mass="8236">MTNAVQAYSYAGPSTLYGSRLDLSTSGGRALSGPQTYPRFFSGLITEAAPAAAGLLALADVAMTRYHQPRPGWTRDW</sequence>
<name>A0ABR9KLF2_9ACTN</name>
<keyword evidence="2" id="KW-1185">Reference proteome</keyword>
<comment type="caution">
    <text evidence="1">The sequence shown here is derived from an EMBL/GenBank/DDBJ whole genome shotgun (WGS) entry which is preliminary data.</text>
</comment>
<accession>A0ABR9KLF2</accession>
<dbReference type="Proteomes" id="UP000661607">
    <property type="component" value="Unassembled WGS sequence"/>
</dbReference>
<protein>
    <submittedName>
        <fullName evidence="1">Uncharacterized protein</fullName>
    </submittedName>
</protein>
<proteinExistence type="predicted"/>
<evidence type="ECO:0000313" key="2">
    <source>
        <dbReference type="Proteomes" id="UP000661607"/>
    </source>
</evidence>
<organism evidence="1 2">
    <name type="scientific">Nonomuraea africana</name>
    <dbReference type="NCBI Taxonomy" id="46171"/>
    <lineage>
        <taxon>Bacteria</taxon>
        <taxon>Bacillati</taxon>
        <taxon>Actinomycetota</taxon>
        <taxon>Actinomycetes</taxon>
        <taxon>Streptosporangiales</taxon>
        <taxon>Streptosporangiaceae</taxon>
        <taxon>Nonomuraea</taxon>
    </lineage>
</organism>
<evidence type="ECO:0000313" key="1">
    <source>
        <dbReference type="EMBL" id="MBE1562851.1"/>
    </source>
</evidence>
<dbReference type="RefSeq" id="WP_225958823.1">
    <property type="nucleotide sequence ID" value="NZ_BAAASY010000004.1"/>
</dbReference>
<gene>
    <name evidence="1" type="ORF">H4W81_005630</name>
</gene>
<reference evidence="1 2" key="1">
    <citation type="submission" date="2020-10" db="EMBL/GenBank/DDBJ databases">
        <title>Sequencing the genomes of 1000 actinobacteria strains.</title>
        <authorList>
            <person name="Klenk H.-P."/>
        </authorList>
    </citation>
    <scope>NUCLEOTIDE SEQUENCE [LARGE SCALE GENOMIC DNA]</scope>
    <source>
        <strain evidence="1 2">DSM 43748</strain>
    </source>
</reference>